<evidence type="ECO:0000256" key="4">
    <source>
        <dbReference type="ARBA" id="ARBA00022664"/>
    </source>
</evidence>
<keyword evidence="13" id="KW-1185">Reference proteome</keyword>
<keyword evidence="9" id="KW-0460">Magnesium</keyword>
<keyword evidence="5 9" id="KW-0540">Nuclease</keyword>
<dbReference type="GO" id="GO:0005737">
    <property type="term" value="C:cytoplasm"/>
    <property type="evidence" value="ECO:0007669"/>
    <property type="project" value="UniProtKB-SubCell"/>
</dbReference>
<keyword evidence="9" id="KW-0479">Metal-binding</keyword>
<dbReference type="Pfam" id="PF14622">
    <property type="entry name" value="Ribonucleas_3_3"/>
    <property type="match status" value="1"/>
</dbReference>
<dbReference type="Proteomes" id="UP000249169">
    <property type="component" value="Unassembled WGS sequence"/>
</dbReference>
<evidence type="ECO:0000259" key="10">
    <source>
        <dbReference type="PROSITE" id="PS50137"/>
    </source>
</evidence>
<dbReference type="CDD" id="cd10845">
    <property type="entry name" value="DSRM_RNAse_III_family"/>
    <property type="match status" value="1"/>
</dbReference>
<dbReference type="SUPFAM" id="SSF54768">
    <property type="entry name" value="dsRNA-binding domain-like"/>
    <property type="match status" value="1"/>
</dbReference>
<comment type="caution">
    <text evidence="12">The sequence shown here is derived from an EMBL/GenBank/DDBJ whole genome shotgun (WGS) entry which is preliminary data.</text>
</comment>
<accession>A0A328CEG1</accession>
<dbReference type="EC" id="3.1.26.3" evidence="9"/>
<dbReference type="InterPro" id="IPR036389">
    <property type="entry name" value="RNase_III_sf"/>
</dbReference>
<dbReference type="EMBL" id="QHKO01000001">
    <property type="protein sequence ID" value="RAL25559.1"/>
    <property type="molecule type" value="Genomic_DNA"/>
</dbReference>
<feature type="binding site" evidence="9">
    <location>
        <position position="42"/>
    </location>
    <ligand>
        <name>Mg(2+)</name>
        <dbReference type="ChEBI" id="CHEBI:18420"/>
    </ligand>
</feature>
<sequence length="257" mass="27629">MESLEEALGYTFEERALLERALTHRSYANEKSDVSSDNQRLEFLGDSVLGLVIAHLLFEDDQQAAEGTLSSRQSDLVCEGALVERADALCLGEHLRLGRGEVLTGGRQKPGLLADAYEAVLAAVYLDGGYEAARGVIARQHGPIIASGGPEQPLAAVVSEGGQKSPTDFKSYLQREVQRQCDEHPRYVIISVEGPDHARTFVAEVHVDQVALGRGQGGSKKQAQQEAARQAVERLADVGGDLSQLLFDPLPSPGRSG</sequence>
<keyword evidence="9" id="KW-0699">rRNA-binding</keyword>
<feature type="domain" description="DRBM" evidence="10">
    <location>
        <begin position="168"/>
        <end position="237"/>
    </location>
</feature>
<dbReference type="SUPFAM" id="SSF69065">
    <property type="entry name" value="RNase III domain-like"/>
    <property type="match status" value="1"/>
</dbReference>
<keyword evidence="3 9" id="KW-0698">rRNA processing</keyword>
<name>A0A328CEG1_9DELT</name>
<dbReference type="SMART" id="SM00358">
    <property type="entry name" value="DSRM"/>
    <property type="match status" value="1"/>
</dbReference>
<dbReference type="PROSITE" id="PS00517">
    <property type="entry name" value="RNASE_3_1"/>
    <property type="match status" value="1"/>
</dbReference>
<dbReference type="InterPro" id="IPR014720">
    <property type="entry name" value="dsRBD_dom"/>
</dbReference>
<evidence type="ECO:0000256" key="5">
    <source>
        <dbReference type="ARBA" id="ARBA00022722"/>
    </source>
</evidence>
<proteinExistence type="inferred from homology"/>
<evidence type="ECO:0000256" key="3">
    <source>
        <dbReference type="ARBA" id="ARBA00022552"/>
    </source>
</evidence>
<comment type="similarity">
    <text evidence="2">Belongs to the ribonuclease III family.</text>
</comment>
<evidence type="ECO:0000259" key="11">
    <source>
        <dbReference type="PROSITE" id="PS50142"/>
    </source>
</evidence>
<keyword evidence="7 9" id="KW-0378">Hydrolase</keyword>
<comment type="function">
    <text evidence="9">Digests double-stranded RNA. Involved in the processing of primary rRNA transcript to yield the immediate precursors to the large and small rRNAs (23S and 16S). Processes some mRNAs, and tRNAs when they are encoded in the rRNA operon. Processes pre-crRNA and tracrRNA of type II CRISPR loci if present in the organism.</text>
</comment>
<dbReference type="HAMAP" id="MF_00104">
    <property type="entry name" value="RNase_III"/>
    <property type="match status" value="1"/>
</dbReference>
<evidence type="ECO:0000256" key="7">
    <source>
        <dbReference type="ARBA" id="ARBA00022801"/>
    </source>
</evidence>
<evidence type="ECO:0000256" key="1">
    <source>
        <dbReference type="ARBA" id="ARBA00000109"/>
    </source>
</evidence>
<comment type="catalytic activity">
    <reaction evidence="1 9">
        <text>Endonucleolytic cleavage to 5'-phosphomonoester.</text>
        <dbReference type="EC" id="3.1.26.3"/>
    </reaction>
</comment>
<comment type="subcellular location">
    <subcellularLocation>
        <location evidence="9">Cytoplasm</location>
    </subcellularLocation>
</comment>
<gene>
    <name evidence="9 12" type="primary">rnc</name>
    <name evidence="12" type="ORF">DL240_04560</name>
</gene>
<protein>
    <recommendedName>
        <fullName evidence="9">Ribonuclease 3</fullName>
        <ecNumber evidence="9">3.1.26.3</ecNumber>
    </recommendedName>
    <alternativeName>
        <fullName evidence="9">Ribonuclease III</fullName>
        <shortName evidence="9">RNase III</shortName>
    </alternativeName>
</protein>
<dbReference type="GO" id="GO:0004525">
    <property type="term" value="F:ribonuclease III activity"/>
    <property type="evidence" value="ECO:0007669"/>
    <property type="project" value="UniProtKB-UniRule"/>
</dbReference>
<evidence type="ECO:0000256" key="6">
    <source>
        <dbReference type="ARBA" id="ARBA00022759"/>
    </source>
</evidence>
<dbReference type="PANTHER" id="PTHR11207">
    <property type="entry name" value="RIBONUCLEASE III"/>
    <property type="match status" value="1"/>
</dbReference>
<keyword evidence="9" id="KW-0963">Cytoplasm</keyword>
<dbReference type="GO" id="GO:0008033">
    <property type="term" value="P:tRNA processing"/>
    <property type="evidence" value="ECO:0007669"/>
    <property type="project" value="UniProtKB-KW"/>
</dbReference>
<feature type="active site" evidence="9">
    <location>
        <position position="46"/>
    </location>
</feature>
<evidence type="ECO:0000256" key="2">
    <source>
        <dbReference type="ARBA" id="ARBA00010183"/>
    </source>
</evidence>
<dbReference type="FunFam" id="1.10.1520.10:FF:000001">
    <property type="entry name" value="Ribonuclease 3"/>
    <property type="match status" value="1"/>
</dbReference>
<dbReference type="Gene3D" id="1.10.1520.10">
    <property type="entry name" value="Ribonuclease III domain"/>
    <property type="match status" value="1"/>
</dbReference>
<dbReference type="PROSITE" id="PS50142">
    <property type="entry name" value="RNASE_3_2"/>
    <property type="match status" value="1"/>
</dbReference>
<keyword evidence="4 9" id="KW-0507">mRNA processing</keyword>
<dbReference type="PROSITE" id="PS50137">
    <property type="entry name" value="DS_RBD"/>
    <property type="match status" value="1"/>
</dbReference>
<comment type="cofactor">
    <cofactor evidence="9">
        <name>Mg(2+)</name>
        <dbReference type="ChEBI" id="CHEBI:18420"/>
    </cofactor>
</comment>
<dbReference type="GO" id="GO:0019843">
    <property type="term" value="F:rRNA binding"/>
    <property type="evidence" value="ECO:0007669"/>
    <property type="project" value="UniProtKB-KW"/>
</dbReference>
<comment type="subunit">
    <text evidence="9">Homodimer.</text>
</comment>
<dbReference type="GO" id="GO:0010468">
    <property type="term" value="P:regulation of gene expression"/>
    <property type="evidence" value="ECO:0007669"/>
    <property type="project" value="TreeGrafter"/>
</dbReference>
<dbReference type="CDD" id="cd00593">
    <property type="entry name" value="RIBOc"/>
    <property type="match status" value="1"/>
</dbReference>
<dbReference type="InterPro" id="IPR011907">
    <property type="entry name" value="RNase_III"/>
</dbReference>
<evidence type="ECO:0000313" key="12">
    <source>
        <dbReference type="EMBL" id="RAL25559.1"/>
    </source>
</evidence>
<keyword evidence="9" id="KW-0819">tRNA processing</keyword>
<dbReference type="OrthoDB" id="9805026at2"/>
<feature type="binding site" evidence="9">
    <location>
        <position position="118"/>
    </location>
    <ligand>
        <name>Mg(2+)</name>
        <dbReference type="ChEBI" id="CHEBI:18420"/>
    </ligand>
</feature>
<dbReference type="GO" id="GO:0006364">
    <property type="term" value="P:rRNA processing"/>
    <property type="evidence" value="ECO:0007669"/>
    <property type="project" value="UniProtKB-UniRule"/>
</dbReference>
<dbReference type="GO" id="GO:0046872">
    <property type="term" value="F:metal ion binding"/>
    <property type="evidence" value="ECO:0007669"/>
    <property type="project" value="UniProtKB-KW"/>
</dbReference>
<dbReference type="SMART" id="SM00535">
    <property type="entry name" value="RIBOc"/>
    <property type="match status" value="1"/>
</dbReference>
<feature type="domain" description="RNase III" evidence="11">
    <location>
        <begin position="1"/>
        <end position="129"/>
    </location>
</feature>
<dbReference type="PANTHER" id="PTHR11207:SF0">
    <property type="entry name" value="RIBONUCLEASE 3"/>
    <property type="match status" value="1"/>
</dbReference>
<keyword evidence="6 9" id="KW-0255">Endonuclease</keyword>
<feature type="binding site" evidence="9">
    <location>
        <position position="115"/>
    </location>
    <ligand>
        <name>Mg(2+)</name>
        <dbReference type="ChEBI" id="CHEBI:18420"/>
    </ligand>
</feature>
<reference evidence="12 13" key="1">
    <citation type="submission" date="2018-05" db="EMBL/GenBank/DDBJ databases">
        <title>Lujinxingia marina gen. nov. sp. nov., a new facultative anaerobic member of the class Deltaproteobacteria, and proposal of Lujinxingaceae fam. nov.</title>
        <authorList>
            <person name="Li C.-M."/>
        </authorList>
    </citation>
    <scope>NUCLEOTIDE SEQUENCE [LARGE SCALE GENOMIC DNA]</scope>
    <source>
        <strain evidence="12 13">B210</strain>
    </source>
</reference>
<dbReference type="Gene3D" id="3.30.160.20">
    <property type="match status" value="1"/>
</dbReference>
<evidence type="ECO:0000256" key="9">
    <source>
        <dbReference type="HAMAP-Rule" id="MF_00104"/>
    </source>
</evidence>
<evidence type="ECO:0000313" key="13">
    <source>
        <dbReference type="Proteomes" id="UP000249169"/>
    </source>
</evidence>
<dbReference type="Pfam" id="PF00035">
    <property type="entry name" value="dsrm"/>
    <property type="match status" value="1"/>
</dbReference>
<dbReference type="InterPro" id="IPR000999">
    <property type="entry name" value="RNase_III_dom"/>
</dbReference>
<evidence type="ECO:0000256" key="8">
    <source>
        <dbReference type="ARBA" id="ARBA00022884"/>
    </source>
</evidence>
<organism evidence="12 13">
    <name type="scientific">Lujinxingia litoralis</name>
    <dbReference type="NCBI Taxonomy" id="2211119"/>
    <lineage>
        <taxon>Bacteria</taxon>
        <taxon>Deltaproteobacteria</taxon>
        <taxon>Bradymonadales</taxon>
        <taxon>Lujinxingiaceae</taxon>
        <taxon>Lujinxingia</taxon>
    </lineage>
</organism>
<dbReference type="AlphaFoldDB" id="A0A328CEG1"/>
<dbReference type="NCBIfam" id="TIGR02191">
    <property type="entry name" value="RNaseIII"/>
    <property type="match status" value="1"/>
</dbReference>
<dbReference type="GO" id="GO:0003725">
    <property type="term" value="F:double-stranded RNA binding"/>
    <property type="evidence" value="ECO:0007669"/>
    <property type="project" value="TreeGrafter"/>
</dbReference>
<keyword evidence="8 9" id="KW-0694">RNA-binding</keyword>
<feature type="active site" evidence="9">
    <location>
        <position position="118"/>
    </location>
</feature>
<dbReference type="GO" id="GO:0006397">
    <property type="term" value="P:mRNA processing"/>
    <property type="evidence" value="ECO:0007669"/>
    <property type="project" value="UniProtKB-UniRule"/>
</dbReference>